<keyword evidence="2" id="KW-0472">Membrane</keyword>
<evidence type="ECO:0000256" key="1">
    <source>
        <dbReference type="SAM" id="MobiDB-lite"/>
    </source>
</evidence>
<organism evidence="3 4">
    <name type="scientific">Porphyridium purpureum</name>
    <name type="common">Red alga</name>
    <name type="synonym">Porphyridium cruentum</name>
    <dbReference type="NCBI Taxonomy" id="35688"/>
    <lineage>
        <taxon>Eukaryota</taxon>
        <taxon>Rhodophyta</taxon>
        <taxon>Bangiophyceae</taxon>
        <taxon>Porphyridiales</taxon>
        <taxon>Porphyridiaceae</taxon>
        <taxon>Porphyridium</taxon>
    </lineage>
</organism>
<gene>
    <name evidence="3" type="ORF">FVE85_1750</name>
</gene>
<evidence type="ECO:0000313" key="4">
    <source>
        <dbReference type="Proteomes" id="UP000324585"/>
    </source>
</evidence>
<keyword evidence="2" id="KW-1133">Transmembrane helix</keyword>
<dbReference type="Proteomes" id="UP000324585">
    <property type="component" value="Unassembled WGS sequence"/>
</dbReference>
<reference evidence="4" key="1">
    <citation type="journal article" date="2019" name="Nat. Commun.">
        <title>Expansion of phycobilisome linker gene families in mesophilic red algae.</title>
        <authorList>
            <person name="Lee J."/>
            <person name="Kim D."/>
            <person name="Bhattacharya D."/>
            <person name="Yoon H.S."/>
        </authorList>
    </citation>
    <scope>NUCLEOTIDE SEQUENCE [LARGE SCALE GENOMIC DNA]</scope>
    <source>
        <strain evidence="4">CCMP 1328</strain>
    </source>
</reference>
<sequence>MAHALSSPPPAHGESVGLDVEWNGTVKLLLFTFCAVGSSIVLGIVAESMQGEEGCVFVRSSGMCIATVVLSTLSLCVTVVILVLVSIATFDPVVPREDQEVEPTEDATQQRNSASAGALVRRKSSSVPREQQSINKSFQQVEPDKQGSADQDQGMPWRLNGRKQAWSCFFLSLLWFGVAIAVSVERNPATDASSMRSVVASSWSIWLAFAFGIVISLLAPETDATHGGFKYIS</sequence>
<feature type="transmembrane region" description="Helical" evidence="2">
    <location>
        <begin position="164"/>
        <end position="185"/>
    </location>
</feature>
<feature type="compositionally biased region" description="Polar residues" evidence="1">
    <location>
        <begin position="125"/>
        <end position="140"/>
    </location>
</feature>
<proteinExistence type="predicted"/>
<feature type="compositionally biased region" description="Polar residues" evidence="1">
    <location>
        <begin position="106"/>
        <end position="115"/>
    </location>
</feature>
<evidence type="ECO:0000256" key="2">
    <source>
        <dbReference type="SAM" id="Phobius"/>
    </source>
</evidence>
<comment type="caution">
    <text evidence="3">The sequence shown here is derived from an EMBL/GenBank/DDBJ whole genome shotgun (WGS) entry which is preliminary data.</text>
</comment>
<keyword evidence="4" id="KW-1185">Reference proteome</keyword>
<feature type="transmembrane region" description="Helical" evidence="2">
    <location>
        <begin position="28"/>
        <end position="46"/>
    </location>
</feature>
<feature type="region of interest" description="Disordered" evidence="1">
    <location>
        <begin position="98"/>
        <end position="154"/>
    </location>
</feature>
<evidence type="ECO:0000313" key="3">
    <source>
        <dbReference type="EMBL" id="KAA8495595.1"/>
    </source>
</evidence>
<feature type="transmembrane region" description="Helical" evidence="2">
    <location>
        <begin position="197"/>
        <end position="219"/>
    </location>
</feature>
<name>A0A5J4YWP9_PORPP</name>
<protein>
    <submittedName>
        <fullName evidence="3">Uncharacterized protein</fullName>
    </submittedName>
</protein>
<dbReference type="AlphaFoldDB" id="A0A5J4YWP9"/>
<feature type="transmembrane region" description="Helical" evidence="2">
    <location>
        <begin position="67"/>
        <end position="90"/>
    </location>
</feature>
<keyword evidence="2" id="KW-0812">Transmembrane</keyword>
<dbReference type="EMBL" id="VRMN01000003">
    <property type="protein sequence ID" value="KAA8495595.1"/>
    <property type="molecule type" value="Genomic_DNA"/>
</dbReference>
<accession>A0A5J4YWP9</accession>